<keyword evidence="6 11" id="KW-0663">Pyridoxal phosphate</keyword>
<keyword evidence="5" id="KW-0210">Decarboxylase</keyword>
<keyword evidence="4" id="KW-0127">Catecholamine biosynthesis</keyword>
<evidence type="ECO:0000313" key="14">
    <source>
        <dbReference type="WBParaSite" id="PSU_v2.g12958.t1"/>
    </source>
</evidence>
<dbReference type="GO" id="GO:0004058">
    <property type="term" value="F:aromatic-L-amino-acid decarboxylase activity"/>
    <property type="evidence" value="ECO:0007669"/>
    <property type="project" value="UniProtKB-EC"/>
</dbReference>
<dbReference type="GO" id="GO:0030170">
    <property type="term" value="F:pyridoxal phosphate binding"/>
    <property type="evidence" value="ECO:0007669"/>
    <property type="project" value="InterPro"/>
</dbReference>
<dbReference type="EC" id="4.1.1.28" evidence="8"/>
<dbReference type="PANTHER" id="PTHR11999">
    <property type="entry name" value="GROUP II PYRIDOXAL-5-PHOSPHATE DECARBOXYLASE"/>
    <property type="match status" value="1"/>
</dbReference>
<evidence type="ECO:0000256" key="4">
    <source>
        <dbReference type="ARBA" id="ARBA00022584"/>
    </source>
</evidence>
<dbReference type="AlphaFoldDB" id="A0A914Y2F0"/>
<dbReference type="InterPro" id="IPR015424">
    <property type="entry name" value="PyrdxlP-dep_Trfase"/>
</dbReference>
<name>A0A914Y2F0_9BILA</name>
<dbReference type="PRINTS" id="PR00800">
    <property type="entry name" value="YHDCRBOXLASE"/>
</dbReference>
<comment type="subunit">
    <text evidence="3">Homodimer.</text>
</comment>
<organism evidence="13 14">
    <name type="scientific">Panagrolaimus superbus</name>
    <dbReference type="NCBI Taxonomy" id="310955"/>
    <lineage>
        <taxon>Eukaryota</taxon>
        <taxon>Metazoa</taxon>
        <taxon>Ecdysozoa</taxon>
        <taxon>Nematoda</taxon>
        <taxon>Chromadorea</taxon>
        <taxon>Rhabditida</taxon>
        <taxon>Tylenchina</taxon>
        <taxon>Panagrolaimomorpha</taxon>
        <taxon>Panagrolaimoidea</taxon>
        <taxon>Panagrolaimidae</taxon>
        <taxon>Panagrolaimus</taxon>
    </lineage>
</organism>
<feature type="modified residue" description="N6-(pyridoxal phosphate)lysine" evidence="11">
    <location>
        <position position="324"/>
    </location>
</feature>
<evidence type="ECO:0000256" key="8">
    <source>
        <dbReference type="ARBA" id="ARBA00038886"/>
    </source>
</evidence>
<dbReference type="InterPro" id="IPR010977">
    <property type="entry name" value="Aromatic_deC"/>
</dbReference>
<sequence length="494" mass="55783">MDSEAFRKHGKEMVDMVADYWDSLRDRQPLPDVKPGFIWDLVPDAPPESPEEWSKILADVEPIVLQNNTNWHHPHFFAYFSTACSYPAIMGDILSGGISSIGFTWKSSPSMTELEMIMTDWLAKSIGLPEHFLNSHPGPGAGIIQSTASDATFVAILSARARAVSSYKENNLIKSPVPQPEDDPVITFGNHDASIVSKLVAYCSDQAHSSVDKGIMLASVKMRKLKSIIGGPHKNYFIETETLESAIREDRARGLIPFIYIATVGTTNTCAVDPVRALGPICKRENIWLHVDAAYAGSFSLCPEYRYLVDGFEFVDSFNFNPHKAMQINFDCSPMWFKDAKEATTYFNVEAEYLRHEYQAVASDYRHLQIALGRRFRSLKIWFVLRALGIEKIQESLRQRVKLAEEFSDLISHDDNFEIIVPTHLGLVCFRYKGDNAINEKLVNTINDDRRIHLVPAKINGVFFLRLAICSTITNSKDIEFAYHVIKDLLPKVL</sequence>
<comment type="cofactor">
    <cofactor evidence="1 11 12">
        <name>pyridoxal 5'-phosphate</name>
        <dbReference type="ChEBI" id="CHEBI:597326"/>
    </cofactor>
</comment>
<evidence type="ECO:0000256" key="10">
    <source>
        <dbReference type="ARBA" id="ARBA00041275"/>
    </source>
</evidence>
<evidence type="ECO:0000256" key="6">
    <source>
        <dbReference type="ARBA" id="ARBA00022898"/>
    </source>
</evidence>
<evidence type="ECO:0000256" key="12">
    <source>
        <dbReference type="RuleBase" id="RU000382"/>
    </source>
</evidence>
<evidence type="ECO:0000256" key="2">
    <source>
        <dbReference type="ARBA" id="ARBA00009533"/>
    </source>
</evidence>
<proteinExistence type="inferred from homology"/>
<dbReference type="GO" id="GO:0042423">
    <property type="term" value="P:catecholamine biosynthetic process"/>
    <property type="evidence" value="ECO:0007669"/>
    <property type="project" value="UniProtKB-KW"/>
</dbReference>
<dbReference type="WBParaSite" id="PSU_v2.g12958.t1">
    <property type="protein sequence ID" value="PSU_v2.g12958.t1"/>
    <property type="gene ID" value="PSU_v2.g12958"/>
</dbReference>
<keyword evidence="7 12" id="KW-0456">Lyase</keyword>
<protein>
    <recommendedName>
        <fullName evidence="9">Aromatic-L-amino-acid decarboxylase</fullName>
        <ecNumber evidence="8">4.1.1.28</ecNumber>
    </recommendedName>
    <alternativeName>
        <fullName evidence="10">DOPA decarboxylase</fullName>
    </alternativeName>
</protein>
<evidence type="ECO:0000256" key="9">
    <source>
        <dbReference type="ARBA" id="ARBA00040968"/>
    </source>
</evidence>
<dbReference type="Gene3D" id="3.90.1150.10">
    <property type="entry name" value="Aspartate Aminotransferase, domain 1"/>
    <property type="match status" value="1"/>
</dbReference>
<keyword evidence="13" id="KW-1185">Reference proteome</keyword>
<reference evidence="14" key="1">
    <citation type="submission" date="2022-11" db="UniProtKB">
        <authorList>
            <consortium name="WormBaseParasite"/>
        </authorList>
    </citation>
    <scope>IDENTIFICATION</scope>
</reference>
<dbReference type="GO" id="GO:0019752">
    <property type="term" value="P:carboxylic acid metabolic process"/>
    <property type="evidence" value="ECO:0007669"/>
    <property type="project" value="InterPro"/>
</dbReference>
<accession>A0A914Y2F0</accession>
<evidence type="ECO:0000256" key="1">
    <source>
        <dbReference type="ARBA" id="ARBA00001933"/>
    </source>
</evidence>
<dbReference type="Gene3D" id="1.20.1340.10">
    <property type="entry name" value="dopa decarboxylase, N-terminal domain"/>
    <property type="match status" value="1"/>
</dbReference>
<dbReference type="Pfam" id="PF00282">
    <property type="entry name" value="Pyridoxal_deC"/>
    <property type="match status" value="1"/>
</dbReference>
<dbReference type="GO" id="GO:0005737">
    <property type="term" value="C:cytoplasm"/>
    <property type="evidence" value="ECO:0007669"/>
    <property type="project" value="TreeGrafter"/>
</dbReference>
<evidence type="ECO:0000256" key="3">
    <source>
        <dbReference type="ARBA" id="ARBA00011738"/>
    </source>
</evidence>
<dbReference type="CDD" id="cd06450">
    <property type="entry name" value="DOPA_deC_like"/>
    <property type="match status" value="1"/>
</dbReference>
<dbReference type="Proteomes" id="UP000887577">
    <property type="component" value="Unplaced"/>
</dbReference>
<dbReference type="SUPFAM" id="SSF53383">
    <property type="entry name" value="PLP-dependent transferases"/>
    <property type="match status" value="1"/>
</dbReference>
<dbReference type="GO" id="GO:0006520">
    <property type="term" value="P:amino acid metabolic process"/>
    <property type="evidence" value="ECO:0007669"/>
    <property type="project" value="InterPro"/>
</dbReference>
<dbReference type="PANTHER" id="PTHR11999:SF167">
    <property type="entry name" value="AROMATIC-L-AMINO-ACID DECARBOXYLASE"/>
    <property type="match status" value="1"/>
</dbReference>
<dbReference type="GO" id="GO:0042427">
    <property type="term" value="P:serotonin biosynthetic process"/>
    <property type="evidence" value="ECO:0007669"/>
    <property type="project" value="TreeGrafter"/>
</dbReference>
<dbReference type="Gene3D" id="3.40.640.10">
    <property type="entry name" value="Type I PLP-dependent aspartate aminotransferase-like (Major domain)"/>
    <property type="match status" value="1"/>
</dbReference>
<evidence type="ECO:0000256" key="7">
    <source>
        <dbReference type="ARBA" id="ARBA00023239"/>
    </source>
</evidence>
<evidence type="ECO:0000256" key="11">
    <source>
        <dbReference type="PIRSR" id="PIRSR602129-50"/>
    </source>
</evidence>
<evidence type="ECO:0000313" key="13">
    <source>
        <dbReference type="Proteomes" id="UP000887577"/>
    </source>
</evidence>
<dbReference type="InterPro" id="IPR002129">
    <property type="entry name" value="PyrdxlP-dep_de-COase"/>
</dbReference>
<dbReference type="InterPro" id="IPR015421">
    <property type="entry name" value="PyrdxlP-dep_Trfase_major"/>
</dbReference>
<dbReference type="InterPro" id="IPR015422">
    <property type="entry name" value="PyrdxlP-dep_Trfase_small"/>
</dbReference>
<comment type="similarity">
    <text evidence="2 12">Belongs to the group II decarboxylase family.</text>
</comment>
<evidence type="ECO:0000256" key="5">
    <source>
        <dbReference type="ARBA" id="ARBA00022793"/>
    </source>
</evidence>